<dbReference type="EMBL" id="SMMG02000005">
    <property type="protein sequence ID" value="KAA3473571.1"/>
    <property type="molecule type" value="Genomic_DNA"/>
</dbReference>
<name>A0A5B6VW65_9ROSI</name>
<dbReference type="AlphaFoldDB" id="A0A5B6VW65"/>
<dbReference type="OrthoDB" id="1738562at2759"/>
<evidence type="ECO:0000313" key="1">
    <source>
        <dbReference type="EMBL" id="KAA3473571.1"/>
    </source>
</evidence>
<dbReference type="InterPro" id="IPR043502">
    <property type="entry name" value="DNA/RNA_pol_sf"/>
</dbReference>
<dbReference type="Gene3D" id="3.10.10.10">
    <property type="entry name" value="HIV Type 1 Reverse Transcriptase, subunit A, domain 1"/>
    <property type="match status" value="1"/>
</dbReference>
<keyword evidence="2" id="KW-1185">Reference proteome</keyword>
<comment type="caution">
    <text evidence="1">The sequence shown here is derived from an EMBL/GenBank/DDBJ whole genome shotgun (WGS) entry which is preliminary data.</text>
</comment>
<evidence type="ECO:0000313" key="2">
    <source>
        <dbReference type="Proteomes" id="UP000325315"/>
    </source>
</evidence>
<reference evidence="2" key="1">
    <citation type="journal article" date="2019" name="Plant Biotechnol. J.">
        <title>Genome sequencing of the Australian wild diploid species Gossypium australe highlights disease resistance and delayed gland morphogenesis.</title>
        <authorList>
            <person name="Cai Y."/>
            <person name="Cai X."/>
            <person name="Wang Q."/>
            <person name="Wang P."/>
            <person name="Zhang Y."/>
            <person name="Cai C."/>
            <person name="Xu Y."/>
            <person name="Wang K."/>
            <person name="Zhou Z."/>
            <person name="Wang C."/>
            <person name="Geng S."/>
            <person name="Li B."/>
            <person name="Dong Q."/>
            <person name="Hou Y."/>
            <person name="Wang H."/>
            <person name="Ai P."/>
            <person name="Liu Z."/>
            <person name="Yi F."/>
            <person name="Sun M."/>
            <person name="An G."/>
            <person name="Cheng J."/>
            <person name="Zhang Y."/>
            <person name="Shi Q."/>
            <person name="Xie Y."/>
            <person name="Shi X."/>
            <person name="Chang Y."/>
            <person name="Huang F."/>
            <person name="Chen Y."/>
            <person name="Hong S."/>
            <person name="Mi L."/>
            <person name="Sun Q."/>
            <person name="Zhang L."/>
            <person name="Zhou B."/>
            <person name="Peng R."/>
            <person name="Zhang X."/>
            <person name="Liu F."/>
        </authorList>
    </citation>
    <scope>NUCLEOTIDE SEQUENCE [LARGE SCALE GENOMIC DNA]</scope>
    <source>
        <strain evidence="2">cv. PA1801</strain>
    </source>
</reference>
<keyword evidence="1" id="KW-0695">RNA-directed DNA polymerase</keyword>
<proteinExistence type="predicted"/>
<dbReference type="SUPFAM" id="SSF56672">
    <property type="entry name" value="DNA/RNA polymerases"/>
    <property type="match status" value="1"/>
</dbReference>
<organism evidence="1 2">
    <name type="scientific">Gossypium australe</name>
    <dbReference type="NCBI Taxonomy" id="47621"/>
    <lineage>
        <taxon>Eukaryota</taxon>
        <taxon>Viridiplantae</taxon>
        <taxon>Streptophyta</taxon>
        <taxon>Embryophyta</taxon>
        <taxon>Tracheophyta</taxon>
        <taxon>Spermatophyta</taxon>
        <taxon>Magnoliopsida</taxon>
        <taxon>eudicotyledons</taxon>
        <taxon>Gunneridae</taxon>
        <taxon>Pentapetalae</taxon>
        <taxon>rosids</taxon>
        <taxon>malvids</taxon>
        <taxon>Malvales</taxon>
        <taxon>Malvaceae</taxon>
        <taxon>Malvoideae</taxon>
        <taxon>Gossypium</taxon>
    </lineage>
</organism>
<dbReference type="Proteomes" id="UP000325315">
    <property type="component" value="Unassembled WGS sequence"/>
</dbReference>
<accession>A0A5B6VW65</accession>
<gene>
    <name evidence="1" type="ORF">EPI10_023937</name>
</gene>
<dbReference type="GO" id="GO:0003964">
    <property type="term" value="F:RNA-directed DNA polymerase activity"/>
    <property type="evidence" value="ECO:0007669"/>
    <property type="project" value="UniProtKB-KW"/>
</dbReference>
<keyword evidence="1" id="KW-0808">Transferase</keyword>
<keyword evidence="1" id="KW-0548">Nucleotidyltransferase</keyword>
<protein>
    <submittedName>
        <fullName evidence="1">RNA-directed DNA polymerase-like protein</fullName>
    </submittedName>
</protein>
<sequence>MKEIVKKEIIKWLDAGIIYPIFDSSCVSPVKCIPKKGGVTVMGNDNNEIIQLVGEFAWAIINLTKQLRRIIFLSHSSIKCHLNYAMPLQHFSIA</sequence>